<proteinExistence type="predicted"/>
<dbReference type="RefSeq" id="WP_081193599.1">
    <property type="nucleotide sequence ID" value="NZ_MWIH01000007.1"/>
</dbReference>
<protein>
    <submittedName>
        <fullName evidence="3">MerR family transcriptional regulator</fullName>
    </submittedName>
</protein>
<dbReference type="PRINTS" id="PR00040">
    <property type="entry name" value="HTHMERR"/>
</dbReference>
<dbReference type="InterPro" id="IPR009061">
    <property type="entry name" value="DNA-bd_dom_put_sf"/>
</dbReference>
<gene>
    <name evidence="3" type="ORF">B1813_17170</name>
</gene>
<dbReference type="Pfam" id="PF13411">
    <property type="entry name" value="MerR_1"/>
    <property type="match status" value="1"/>
</dbReference>
<sequence>MRMAELSRTSGVPVATVKYYLREGLLHPGERTNRNQARYDDTHVRRLRLVRALLDVGKLSISTVREVLAAIDSADTSLHDILGVTQHGLPVAGTEVPDDEARDWARERVDSLLDERGWHCDHDSAVTESLVGVMATLHTLGHTGVASMVDRYADAAQRIAEDDVRHVAGLAAKEDVVETAVVGTVLGDALLASLRRIAQAEVSGRLLGSAGEPVSPPESA</sequence>
<evidence type="ECO:0000256" key="1">
    <source>
        <dbReference type="ARBA" id="ARBA00023125"/>
    </source>
</evidence>
<organism evidence="3 4">
    <name type="scientific">Saccharomonospora piscinae</name>
    <dbReference type="NCBI Taxonomy" id="687388"/>
    <lineage>
        <taxon>Bacteria</taxon>
        <taxon>Bacillati</taxon>
        <taxon>Actinomycetota</taxon>
        <taxon>Actinomycetes</taxon>
        <taxon>Pseudonocardiales</taxon>
        <taxon>Pseudonocardiaceae</taxon>
        <taxon>Saccharomonospora</taxon>
    </lineage>
</organism>
<keyword evidence="4" id="KW-1185">Reference proteome</keyword>
<dbReference type="InterPro" id="IPR000551">
    <property type="entry name" value="MerR-type_HTH_dom"/>
</dbReference>
<dbReference type="GO" id="GO:0003677">
    <property type="term" value="F:DNA binding"/>
    <property type="evidence" value="ECO:0007669"/>
    <property type="project" value="UniProtKB-KW"/>
</dbReference>
<dbReference type="GO" id="GO:0003700">
    <property type="term" value="F:DNA-binding transcription factor activity"/>
    <property type="evidence" value="ECO:0007669"/>
    <property type="project" value="InterPro"/>
</dbReference>
<evidence type="ECO:0000313" key="4">
    <source>
        <dbReference type="Proteomes" id="UP000192591"/>
    </source>
</evidence>
<feature type="domain" description="HTH merR-type" evidence="2">
    <location>
        <begin position="1"/>
        <end position="70"/>
    </location>
</feature>
<keyword evidence="1" id="KW-0238">DNA-binding</keyword>
<dbReference type="PROSITE" id="PS50937">
    <property type="entry name" value="HTH_MERR_2"/>
    <property type="match status" value="1"/>
</dbReference>
<dbReference type="CDD" id="cd04780">
    <property type="entry name" value="HTH_MerR-like_sg5"/>
    <property type="match status" value="1"/>
</dbReference>
<evidence type="ECO:0000259" key="2">
    <source>
        <dbReference type="PROSITE" id="PS50937"/>
    </source>
</evidence>
<dbReference type="EMBL" id="MWIH01000007">
    <property type="protein sequence ID" value="OQO90175.1"/>
    <property type="molecule type" value="Genomic_DNA"/>
</dbReference>
<comment type="caution">
    <text evidence="3">The sequence shown here is derived from an EMBL/GenBank/DDBJ whole genome shotgun (WGS) entry which is preliminary data.</text>
</comment>
<accession>A0A1V8ZZ22</accession>
<dbReference type="STRING" id="1962155.B1813_17170"/>
<dbReference type="Gene3D" id="1.10.1660.10">
    <property type="match status" value="1"/>
</dbReference>
<dbReference type="AlphaFoldDB" id="A0A1V8ZZ22"/>
<dbReference type="PANTHER" id="PTHR30204">
    <property type="entry name" value="REDOX-CYCLING DRUG-SENSING TRANSCRIPTIONAL ACTIVATOR SOXR"/>
    <property type="match status" value="1"/>
</dbReference>
<name>A0A1V8ZZ22_SACPI</name>
<evidence type="ECO:0000313" key="3">
    <source>
        <dbReference type="EMBL" id="OQO90175.1"/>
    </source>
</evidence>
<dbReference type="SUPFAM" id="SSF46955">
    <property type="entry name" value="Putative DNA-binding domain"/>
    <property type="match status" value="1"/>
</dbReference>
<dbReference type="PANTHER" id="PTHR30204:SF98">
    <property type="entry name" value="HTH-TYPE TRANSCRIPTIONAL REGULATOR ADHR"/>
    <property type="match status" value="1"/>
</dbReference>
<dbReference type="SMART" id="SM00422">
    <property type="entry name" value="HTH_MERR"/>
    <property type="match status" value="1"/>
</dbReference>
<reference evidence="3 4" key="1">
    <citation type="submission" date="2017-02" db="EMBL/GenBank/DDBJ databases">
        <title>Draft genome of Saccharomonospora sp. 154.</title>
        <authorList>
            <person name="Alonso-Carmona G.S."/>
            <person name="De La Haba R."/>
            <person name="Vera-Gargallo B."/>
            <person name="Sandoval-Trujillo A.H."/>
            <person name="Ramirez-Duran N."/>
            <person name="Ventosa A."/>
        </authorList>
    </citation>
    <scope>NUCLEOTIDE SEQUENCE [LARGE SCALE GENOMIC DNA]</scope>
    <source>
        <strain evidence="3 4">LRS4.154</strain>
    </source>
</reference>
<dbReference type="Proteomes" id="UP000192591">
    <property type="component" value="Unassembled WGS sequence"/>
</dbReference>
<dbReference type="InterPro" id="IPR047057">
    <property type="entry name" value="MerR_fam"/>
</dbReference>